<accession>A0A8F6U6I4</accession>
<dbReference type="GO" id="GO:0015078">
    <property type="term" value="F:proton transmembrane transporter activity"/>
    <property type="evidence" value="ECO:0007669"/>
    <property type="project" value="InterPro"/>
</dbReference>
<keyword evidence="9 12" id="KW-0406">Ion transport</keyword>
<evidence type="ECO:0000256" key="10">
    <source>
        <dbReference type="ARBA" id="ARBA00023128"/>
    </source>
</evidence>
<evidence type="ECO:0000256" key="12">
    <source>
        <dbReference type="RuleBase" id="RU003661"/>
    </source>
</evidence>
<dbReference type="GO" id="GO:0031966">
    <property type="term" value="C:mitochondrial membrane"/>
    <property type="evidence" value="ECO:0007669"/>
    <property type="project" value="UniProtKB-SubCell"/>
</dbReference>
<dbReference type="GO" id="GO:0015986">
    <property type="term" value="P:proton motive force-driven ATP synthesis"/>
    <property type="evidence" value="ECO:0007669"/>
    <property type="project" value="InterPro"/>
</dbReference>
<evidence type="ECO:0000256" key="13">
    <source>
        <dbReference type="SAM" id="Phobius"/>
    </source>
</evidence>
<keyword evidence="8 13" id="KW-1133">Transmembrane helix</keyword>
<organism evidence="14">
    <name type="scientific">Stenonema femoratum</name>
    <dbReference type="NCBI Taxonomy" id="219338"/>
    <lineage>
        <taxon>Eukaryota</taxon>
        <taxon>Metazoa</taxon>
        <taxon>Ecdysozoa</taxon>
        <taxon>Arthropoda</taxon>
        <taxon>Hexapoda</taxon>
        <taxon>Insecta</taxon>
        <taxon>Pterygota</taxon>
        <taxon>Palaeoptera</taxon>
        <taxon>Ephemeroptera</taxon>
        <taxon>Setisura</taxon>
        <taxon>Heptageniidae</taxon>
        <taxon>Stenonema</taxon>
    </lineage>
</organism>
<evidence type="ECO:0000256" key="4">
    <source>
        <dbReference type="ARBA" id="ARBA00022448"/>
    </source>
</evidence>
<keyword evidence="4 12" id="KW-0813">Transport</keyword>
<protein>
    <recommendedName>
        <fullName evidence="12">ATP synthase complex subunit 8</fullName>
    </recommendedName>
</protein>
<evidence type="ECO:0000256" key="3">
    <source>
        <dbReference type="ARBA" id="ARBA00011291"/>
    </source>
</evidence>
<dbReference type="EMBL" id="MK642306">
    <property type="protein sequence ID" value="QXT45828.1"/>
    <property type="molecule type" value="Genomic_DNA"/>
</dbReference>
<feature type="transmembrane region" description="Helical" evidence="13">
    <location>
        <begin position="7"/>
        <end position="31"/>
    </location>
</feature>
<dbReference type="InterPro" id="IPR001421">
    <property type="entry name" value="ATP8_metazoa"/>
</dbReference>
<evidence type="ECO:0000313" key="14">
    <source>
        <dbReference type="EMBL" id="QXT45828.1"/>
    </source>
</evidence>
<evidence type="ECO:0000256" key="8">
    <source>
        <dbReference type="ARBA" id="ARBA00022989"/>
    </source>
</evidence>
<sequence>MPQMAPLSWLTLFIIFSATLIFFCAVNYFLYTPIAPDSSSSQFKTQPFSWKW</sequence>
<name>A0A8F6U6I4_9INSE</name>
<evidence type="ECO:0000256" key="7">
    <source>
        <dbReference type="ARBA" id="ARBA00022781"/>
    </source>
</evidence>
<evidence type="ECO:0000256" key="11">
    <source>
        <dbReference type="ARBA" id="ARBA00023136"/>
    </source>
</evidence>
<evidence type="ECO:0000256" key="1">
    <source>
        <dbReference type="ARBA" id="ARBA00004304"/>
    </source>
</evidence>
<keyword evidence="10 12" id="KW-0496">Mitochondrion</keyword>
<dbReference type="Pfam" id="PF00895">
    <property type="entry name" value="ATP-synt_8"/>
    <property type="match status" value="1"/>
</dbReference>
<dbReference type="AlphaFoldDB" id="A0A8F6U6I4"/>
<evidence type="ECO:0000256" key="5">
    <source>
        <dbReference type="ARBA" id="ARBA00022547"/>
    </source>
</evidence>
<keyword evidence="5 12" id="KW-0138">CF(0)</keyword>
<evidence type="ECO:0000256" key="9">
    <source>
        <dbReference type="ARBA" id="ARBA00023065"/>
    </source>
</evidence>
<keyword evidence="11 13" id="KW-0472">Membrane</keyword>
<reference evidence="14" key="1">
    <citation type="journal article" date="2021" name="Insects">
        <title>Phylogenetic Relationships among Three Subfamilies within Heptageniidae (Insecta: Ephemeroptera) along with Low-Temperature Selection Pressure Analyses Using Mitogenomes.</title>
        <authorList>
            <person name="Xu X.-D."/>
            <person name="Guan J.-Y."/>
            <person name="Zhang Z.-Y."/>
            <person name="Cao Y.-R."/>
            <person name="Cai Y.-Y."/>
            <person name="Storey K.B."/>
            <person name="Yu D.-N."/>
            <person name="Zhang J.-Y."/>
        </authorList>
    </citation>
    <scope>NUCLEOTIDE SEQUENCE</scope>
</reference>
<comment type="subcellular location">
    <subcellularLocation>
        <location evidence="1 12">Mitochondrion membrane</location>
        <topology evidence="1 12">Single-pass membrane protein</topology>
    </subcellularLocation>
</comment>
<comment type="subunit">
    <text evidence="3">F-type ATPases have 2 components, CF(1) - the catalytic core - and CF(0) - the membrane proton channel.</text>
</comment>
<proteinExistence type="inferred from homology"/>
<evidence type="ECO:0000256" key="2">
    <source>
        <dbReference type="ARBA" id="ARBA00008892"/>
    </source>
</evidence>
<keyword evidence="6 12" id="KW-0812">Transmembrane</keyword>
<geneLocation type="mitochondrion" evidence="14"/>
<gene>
    <name evidence="14" type="primary">ATP8</name>
</gene>
<evidence type="ECO:0000256" key="6">
    <source>
        <dbReference type="ARBA" id="ARBA00022692"/>
    </source>
</evidence>
<keyword evidence="7 12" id="KW-0375">Hydrogen ion transport</keyword>
<comment type="similarity">
    <text evidence="2 12">Belongs to the ATPase protein 8 family.</text>
</comment>
<dbReference type="GO" id="GO:0045259">
    <property type="term" value="C:proton-transporting ATP synthase complex"/>
    <property type="evidence" value="ECO:0007669"/>
    <property type="project" value="UniProtKB-KW"/>
</dbReference>